<evidence type="ECO:0000256" key="1">
    <source>
        <dbReference type="SAM" id="MobiDB-lite"/>
    </source>
</evidence>
<feature type="compositionally biased region" description="Polar residues" evidence="1">
    <location>
        <begin position="88"/>
        <end position="98"/>
    </location>
</feature>
<evidence type="ECO:0000313" key="2">
    <source>
        <dbReference type="EMBL" id="ONM09441.1"/>
    </source>
</evidence>
<name>A0A1D6L511_MAIZE</name>
<accession>A0A1D6L511</accession>
<proteinExistence type="predicted"/>
<dbReference type="EMBL" id="CM007647">
    <property type="protein sequence ID" value="ONM09441.1"/>
    <property type="molecule type" value="Genomic_DNA"/>
</dbReference>
<reference evidence="2" key="1">
    <citation type="submission" date="2015-12" db="EMBL/GenBank/DDBJ databases">
        <title>Update maize B73 reference genome by single molecule sequencing technologies.</title>
        <authorList>
            <consortium name="Maize Genome Sequencing Project"/>
            <person name="Ware D."/>
        </authorList>
    </citation>
    <scope>NUCLEOTIDE SEQUENCE [LARGE SCALE GENOMIC DNA]</scope>
    <source>
        <tissue evidence="2">Seedling</tissue>
    </source>
</reference>
<organism evidence="2">
    <name type="scientific">Zea mays</name>
    <name type="common">Maize</name>
    <dbReference type="NCBI Taxonomy" id="4577"/>
    <lineage>
        <taxon>Eukaryota</taxon>
        <taxon>Viridiplantae</taxon>
        <taxon>Streptophyta</taxon>
        <taxon>Embryophyta</taxon>
        <taxon>Tracheophyta</taxon>
        <taxon>Spermatophyta</taxon>
        <taxon>Magnoliopsida</taxon>
        <taxon>Liliopsida</taxon>
        <taxon>Poales</taxon>
        <taxon>Poaceae</taxon>
        <taxon>PACMAD clade</taxon>
        <taxon>Panicoideae</taxon>
        <taxon>Andropogonodae</taxon>
        <taxon>Andropogoneae</taxon>
        <taxon>Tripsacinae</taxon>
        <taxon>Zea</taxon>
    </lineage>
</organism>
<sequence>MIIGVIKSIINHRTRTLPDKEVKDVVIAAVDSRQREWSNDRPRQKRKRKAAPTNFFYRNLIKTTRTKFANSDPTKTDSEGGLYARAEYNNSTQTTGPSGTRPRMGAEHWVSFHEAVTRANAIGEKKS</sequence>
<protein>
    <submittedName>
        <fullName evidence="2">Cleavage stimulation factor subunit 50</fullName>
    </submittedName>
</protein>
<dbReference type="AlphaFoldDB" id="A0A1D6L511"/>
<gene>
    <name evidence="2" type="ORF">ZEAMMB73_Zm00001d034054</name>
</gene>
<feature type="region of interest" description="Disordered" evidence="1">
    <location>
        <begin position="67"/>
        <end position="104"/>
    </location>
</feature>